<dbReference type="GO" id="GO:0008855">
    <property type="term" value="F:exodeoxyribonuclease VII activity"/>
    <property type="evidence" value="ECO:0007669"/>
    <property type="project" value="UniProtKB-UniRule"/>
</dbReference>
<dbReference type="GO" id="GO:0006308">
    <property type="term" value="P:DNA catabolic process"/>
    <property type="evidence" value="ECO:0007669"/>
    <property type="project" value="UniProtKB-UniRule"/>
</dbReference>
<dbReference type="RefSeq" id="WP_243450680.1">
    <property type="nucleotide sequence ID" value="NZ_BMJM01000006.1"/>
</dbReference>
<organism evidence="10 11">
    <name type="scientific">Sandarakinorhabdus glacialis</name>
    <dbReference type="NCBI Taxonomy" id="1614636"/>
    <lineage>
        <taxon>Bacteria</taxon>
        <taxon>Pseudomonadati</taxon>
        <taxon>Pseudomonadota</taxon>
        <taxon>Alphaproteobacteria</taxon>
        <taxon>Sphingomonadales</taxon>
        <taxon>Sphingosinicellaceae</taxon>
        <taxon>Sandarakinorhabdus</taxon>
    </lineage>
</organism>
<feature type="region of interest" description="Disordered" evidence="7">
    <location>
        <begin position="473"/>
        <end position="497"/>
    </location>
</feature>
<dbReference type="PANTHER" id="PTHR30008:SF0">
    <property type="entry name" value="EXODEOXYRIBONUCLEASE 7 LARGE SUBUNIT"/>
    <property type="match status" value="1"/>
</dbReference>
<dbReference type="InterPro" id="IPR003753">
    <property type="entry name" value="Exonuc_VII_L"/>
</dbReference>
<dbReference type="AlphaFoldDB" id="A0A917E9B6"/>
<evidence type="ECO:0000313" key="11">
    <source>
        <dbReference type="Proteomes" id="UP000635071"/>
    </source>
</evidence>
<comment type="subunit">
    <text evidence="5">Heterooligomer composed of large and small subunits.</text>
</comment>
<keyword evidence="4 5" id="KW-0269">Exonuclease</keyword>
<dbReference type="GO" id="GO:0005737">
    <property type="term" value="C:cytoplasm"/>
    <property type="evidence" value="ECO:0007669"/>
    <property type="project" value="UniProtKB-SubCell"/>
</dbReference>
<reference evidence="10" key="1">
    <citation type="journal article" date="2014" name="Int. J. Syst. Evol. Microbiol.">
        <title>Complete genome sequence of Corynebacterium casei LMG S-19264T (=DSM 44701T), isolated from a smear-ripened cheese.</title>
        <authorList>
            <consortium name="US DOE Joint Genome Institute (JGI-PGF)"/>
            <person name="Walter F."/>
            <person name="Albersmeier A."/>
            <person name="Kalinowski J."/>
            <person name="Ruckert C."/>
        </authorList>
    </citation>
    <scope>NUCLEOTIDE SEQUENCE</scope>
    <source>
        <strain evidence="10">CGMCC 1.15519</strain>
    </source>
</reference>
<dbReference type="InterPro" id="IPR020579">
    <property type="entry name" value="Exonuc_VII_lsu_C"/>
</dbReference>
<feature type="compositionally biased region" description="Low complexity" evidence="7">
    <location>
        <begin position="487"/>
        <end position="497"/>
    </location>
</feature>
<evidence type="ECO:0000256" key="2">
    <source>
        <dbReference type="ARBA" id="ARBA00022722"/>
    </source>
</evidence>
<protein>
    <recommendedName>
        <fullName evidence="5">Exodeoxyribonuclease 7 large subunit</fullName>
        <ecNumber evidence="5">3.1.11.6</ecNumber>
    </recommendedName>
    <alternativeName>
        <fullName evidence="5">Exodeoxyribonuclease VII large subunit</fullName>
        <shortName evidence="5">Exonuclease VII large subunit</shortName>
    </alternativeName>
</protein>
<dbReference type="HAMAP" id="MF_00378">
    <property type="entry name" value="Exonuc_7_L"/>
    <property type="match status" value="1"/>
</dbReference>
<feature type="domain" description="Exonuclease VII large subunit C-terminal" evidence="8">
    <location>
        <begin position="133"/>
        <end position="471"/>
    </location>
</feature>
<comment type="subcellular location">
    <subcellularLocation>
        <location evidence="5 6">Cytoplasm</location>
    </subcellularLocation>
</comment>
<evidence type="ECO:0000256" key="1">
    <source>
        <dbReference type="ARBA" id="ARBA00022490"/>
    </source>
</evidence>
<keyword evidence="11" id="KW-1185">Reference proteome</keyword>
<evidence type="ECO:0000256" key="5">
    <source>
        <dbReference type="HAMAP-Rule" id="MF_00378"/>
    </source>
</evidence>
<comment type="function">
    <text evidence="5">Bidirectionally degrades single-stranded DNA into large acid-insoluble oligonucleotides, which are then degraded further into small acid-soluble oligonucleotides.</text>
</comment>
<proteinExistence type="inferred from homology"/>
<evidence type="ECO:0000256" key="3">
    <source>
        <dbReference type="ARBA" id="ARBA00022801"/>
    </source>
</evidence>
<evidence type="ECO:0000256" key="7">
    <source>
        <dbReference type="SAM" id="MobiDB-lite"/>
    </source>
</evidence>
<dbReference type="GO" id="GO:0003676">
    <property type="term" value="F:nucleic acid binding"/>
    <property type="evidence" value="ECO:0007669"/>
    <property type="project" value="InterPro"/>
</dbReference>
<dbReference type="PANTHER" id="PTHR30008">
    <property type="entry name" value="EXODEOXYRIBONUCLEASE 7 LARGE SUBUNIT"/>
    <property type="match status" value="1"/>
</dbReference>
<accession>A0A917E9B6</accession>
<dbReference type="NCBIfam" id="TIGR00237">
    <property type="entry name" value="xseA"/>
    <property type="match status" value="1"/>
</dbReference>
<comment type="similarity">
    <text evidence="5 6">Belongs to the XseA family.</text>
</comment>
<name>A0A917E9B6_9SPHN</name>
<dbReference type="Pfam" id="PF13742">
    <property type="entry name" value="tRNA_anti_2"/>
    <property type="match status" value="1"/>
</dbReference>
<reference evidence="10" key="2">
    <citation type="submission" date="2020-09" db="EMBL/GenBank/DDBJ databases">
        <authorList>
            <person name="Sun Q."/>
            <person name="Zhou Y."/>
        </authorList>
    </citation>
    <scope>NUCLEOTIDE SEQUENCE</scope>
    <source>
        <strain evidence="10">CGMCC 1.15519</strain>
    </source>
</reference>
<dbReference type="CDD" id="cd04489">
    <property type="entry name" value="ExoVII_LU_OBF"/>
    <property type="match status" value="1"/>
</dbReference>
<evidence type="ECO:0000256" key="6">
    <source>
        <dbReference type="RuleBase" id="RU004355"/>
    </source>
</evidence>
<dbReference type="InterPro" id="IPR025824">
    <property type="entry name" value="OB-fold_nuc-bd_dom"/>
</dbReference>
<dbReference type="GO" id="GO:0009318">
    <property type="term" value="C:exodeoxyribonuclease VII complex"/>
    <property type="evidence" value="ECO:0007669"/>
    <property type="project" value="UniProtKB-UniRule"/>
</dbReference>
<evidence type="ECO:0000313" key="10">
    <source>
        <dbReference type="EMBL" id="GGE13475.1"/>
    </source>
</evidence>
<dbReference type="EMBL" id="BMJM01000006">
    <property type="protein sequence ID" value="GGE13475.1"/>
    <property type="molecule type" value="Genomic_DNA"/>
</dbReference>
<dbReference type="EC" id="3.1.11.6" evidence="5"/>
<dbReference type="Pfam" id="PF02601">
    <property type="entry name" value="Exonuc_VII_L"/>
    <property type="match status" value="1"/>
</dbReference>
<keyword evidence="2 5" id="KW-0540">Nuclease</keyword>
<gene>
    <name evidence="5 10" type="primary">xseA</name>
    <name evidence="10" type="ORF">GCM10011529_19810</name>
</gene>
<comment type="caution">
    <text evidence="10">The sequence shown here is derived from an EMBL/GenBank/DDBJ whole genome shotgun (WGS) entry which is preliminary data.</text>
</comment>
<keyword evidence="1 5" id="KW-0963">Cytoplasm</keyword>
<keyword evidence="3 5" id="KW-0378">Hydrolase</keyword>
<evidence type="ECO:0000259" key="9">
    <source>
        <dbReference type="Pfam" id="PF13742"/>
    </source>
</evidence>
<comment type="catalytic activity">
    <reaction evidence="5 6">
        <text>Exonucleolytic cleavage in either 5'- to 3'- or 3'- to 5'-direction to yield nucleoside 5'-phosphates.</text>
        <dbReference type="EC" id="3.1.11.6"/>
    </reaction>
</comment>
<feature type="domain" description="OB-fold nucleic acid binding" evidence="9">
    <location>
        <begin position="17"/>
        <end position="110"/>
    </location>
</feature>
<evidence type="ECO:0000256" key="4">
    <source>
        <dbReference type="ARBA" id="ARBA00022839"/>
    </source>
</evidence>
<sequence length="497" mass="52268">MSDIEVLDAPVGNTPEYSVSEIAGALKRTVETAFGQVRVRGELSGFKRHVSGHCYGAIKDERAVIDLVMFKASAATLGFRPEDGLEVIVTGKLTTFPGRSKYQIIVERMEPAGVGALLAQIEARRLKLAAEGLFDAARKKPLPSIPRVIGVITSPTGAVIRDILHRLADRFPRHVLVWPVAVQGDAAAGQVAAAVRGFNAIAPGGRIPRPDLLIVARGGGSIEDLAAFNEEIVVRAVAESLIPVISAVGHETDTTLVDFASDWRAPTPTAAAERAVPVLAELKAALAMQAARLDRAAARALVQRRDRTQSVAGRLPQARTLLALPSQRADELFDRLPRGLRASAGFWRGRAERAGAALRPALIAGRRDRAAAALTAASAGLDRGARGVAIRDRAQLERRSARLRLFLVTNATAKAQARLAAAARLLGSLGPDQVLARGYALVIAPGGKLVPSAAAAKSESRLTIRFADGDMPVATGAAPPTAPRTPPAGATAQGRLL</sequence>
<dbReference type="Proteomes" id="UP000635071">
    <property type="component" value="Unassembled WGS sequence"/>
</dbReference>
<evidence type="ECO:0000259" key="8">
    <source>
        <dbReference type="Pfam" id="PF02601"/>
    </source>
</evidence>